<protein>
    <submittedName>
        <fullName evidence="2">Transcriptional regulator</fullName>
    </submittedName>
</protein>
<dbReference type="RefSeq" id="WP_090412299.1">
    <property type="nucleotide sequence ID" value="NZ_CABJAI010000003.1"/>
</dbReference>
<gene>
    <name evidence="2" type="ORF">H0N91_06360</name>
</gene>
<dbReference type="InterPro" id="IPR025868">
    <property type="entry name" value="Zn_ribbon_dom_put"/>
</dbReference>
<dbReference type="EMBL" id="JACCKS010000006">
    <property type="protein sequence ID" value="NZA37770.1"/>
    <property type="molecule type" value="Genomic_DNA"/>
</dbReference>
<dbReference type="Proteomes" id="UP000586254">
    <property type="component" value="Unassembled WGS sequence"/>
</dbReference>
<dbReference type="AlphaFoldDB" id="A0A1I5IUD5"/>
<organism evidence="2 3">
    <name type="scientific">Eubacterium callanderi</name>
    <dbReference type="NCBI Taxonomy" id="53442"/>
    <lineage>
        <taxon>Bacteria</taxon>
        <taxon>Bacillati</taxon>
        <taxon>Bacillota</taxon>
        <taxon>Clostridia</taxon>
        <taxon>Eubacteriales</taxon>
        <taxon>Eubacteriaceae</taxon>
        <taxon>Eubacterium</taxon>
    </lineage>
</organism>
<reference evidence="2 3" key="1">
    <citation type="submission" date="2020-07" db="EMBL/GenBank/DDBJ databases">
        <title>Organ Donor 1.</title>
        <authorList>
            <person name="Marsh A.J."/>
            <person name="Azcarate-Peril M.A."/>
        </authorList>
    </citation>
    <scope>NUCLEOTIDE SEQUENCE [LARGE SCALE GENOMIC DNA]</scope>
    <source>
        <strain evidence="2 3">AMC0717</strain>
    </source>
</reference>
<sequence length="85" mass="9661">MEKFCQSCGMPMSEEVCGTNADGSANDDYCQYCYEKGAFTAPDMSMEEMIEICVGPMVENNAEMTEEQARGMMKEFFPALKRWRV</sequence>
<feature type="domain" description="Putative zinc ribbon" evidence="1">
    <location>
        <begin position="4"/>
        <end position="84"/>
    </location>
</feature>
<proteinExistence type="predicted"/>
<evidence type="ECO:0000259" key="1">
    <source>
        <dbReference type="Pfam" id="PF12674"/>
    </source>
</evidence>
<comment type="caution">
    <text evidence="2">The sequence shown here is derived from an EMBL/GenBank/DDBJ whole genome shotgun (WGS) entry which is preliminary data.</text>
</comment>
<accession>A0A1I5IUD5</accession>
<evidence type="ECO:0000313" key="3">
    <source>
        <dbReference type="Proteomes" id="UP000586254"/>
    </source>
</evidence>
<dbReference type="Pfam" id="PF12674">
    <property type="entry name" value="Zn_ribbon_2"/>
    <property type="match status" value="1"/>
</dbReference>
<evidence type="ECO:0000313" key="2">
    <source>
        <dbReference type="EMBL" id="NZA37770.1"/>
    </source>
</evidence>
<name>A0A1I5IUD5_9FIRM</name>